<protein>
    <submittedName>
        <fullName evidence="3">Membrane protein</fullName>
    </submittedName>
</protein>
<dbReference type="CDD" id="cd06259">
    <property type="entry name" value="YdcF-like"/>
    <property type="match status" value="1"/>
</dbReference>
<keyword evidence="1" id="KW-0472">Membrane</keyword>
<dbReference type="InterPro" id="IPR051599">
    <property type="entry name" value="Cell_Envelope_Assoc"/>
</dbReference>
<feature type="transmembrane region" description="Helical" evidence="1">
    <location>
        <begin position="28"/>
        <end position="50"/>
    </location>
</feature>
<evidence type="ECO:0000259" key="2">
    <source>
        <dbReference type="Pfam" id="PF02698"/>
    </source>
</evidence>
<dbReference type="Pfam" id="PF02698">
    <property type="entry name" value="DUF218"/>
    <property type="match status" value="1"/>
</dbReference>
<gene>
    <name evidence="3" type="ORF">GCM10007320_55340</name>
</gene>
<dbReference type="EMBL" id="BMYK01000028">
    <property type="protein sequence ID" value="GHC99078.1"/>
    <property type="molecule type" value="Genomic_DNA"/>
</dbReference>
<evidence type="ECO:0000313" key="3">
    <source>
        <dbReference type="EMBL" id="GHC99078.1"/>
    </source>
</evidence>
<comment type="caution">
    <text evidence="3">The sequence shown here is derived from an EMBL/GenBank/DDBJ whole genome shotgun (WGS) entry which is preliminary data.</text>
</comment>
<dbReference type="InterPro" id="IPR003848">
    <property type="entry name" value="DUF218"/>
</dbReference>
<reference evidence="4" key="1">
    <citation type="journal article" date="2019" name="Int. J. Syst. Evol. Microbiol.">
        <title>The Global Catalogue of Microorganisms (GCM) 10K type strain sequencing project: providing services to taxonomists for standard genome sequencing and annotation.</title>
        <authorList>
            <consortium name="The Broad Institute Genomics Platform"/>
            <consortium name="The Broad Institute Genome Sequencing Center for Infectious Disease"/>
            <person name="Wu L."/>
            <person name="Ma J."/>
        </authorList>
    </citation>
    <scope>NUCLEOTIDE SEQUENCE [LARGE SCALE GENOMIC DNA]</scope>
    <source>
        <strain evidence="4">KCTC 23314</strain>
    </source>
</reference>
<sequence length="278" mass="29643">MAIHENARPVSIAPRTALPMNPAEWRPILSTLVLPPAGPLLLIAFGWLLARRRRAAGRALGLAGLVLLWLLSSNAVAVRLSDLLLPAVAALPPGEAVARLQAHRVQAVIALGGGLYPRVPELEGPQPSSQTGTRALYGAWLARESGLPLGFAGGIGWANAGEAEHPDEADAVARLLARTGLAPLRWADSQSRDTIENAQNMAALLRRDGIERIALVTSAWHMPRAVRAFEATGLTVLPAPMGFAVPLQRPVLEWLPSTHGLTNTSAVVREWLALRLGR</sequence>
<feature type="domain" description="DUF218" evidence="2">
    <location>
        <begin position="106"/>
        <end position="273"/>
    </location>
</feature>
<keyword evidence="1" id="KW-0812">Transmembrane</keyword>
<feature type="transmembrane region" description="Helical" evidence="1">
    <location>
        <begin position="59"/>
        <end position="78"/>
    </location>
</feature>
<name>A0ABQ3GAZ8_9BURK</name>
<dbReference type="Proteomes" id="UP000626210">
    <property type="component" value="Unassembled WGS sequence"/>
</dbReference>
<evidence type="ECO:0000256" key="1">
    <source>
        <dbReference type="SAM" id="Phobius"/>
    </source>
</evidence>
<evidence type="ECO:0000313" key="4">
    <source>
        <dbReference type="Proteomes" id="UP000626210"/>
    </source>
</evidence>
<dbReference type="Gene3D" id="3.40.50.620">
    <property type="entry name" value="HUPs"/>
    <property type="match status" value="1"/>
</dbReference>
<keyword evidence="1" id="KW-1133">Transmembrane helix</keyword>
<proteinExistence type="predicted"/>
<dbReference type="PANTHER" id="PTHR30336:SF4">
    <property type="entry name" value="ENVELOPE BIOGENESIS FACTOR ELYC"/>
    <property type="match status" value="1"/>
</dbReference>
<dbReference type="PANTHER" id="PTHR30336">
    <property type="entry name" value="INNER MEMBRANE PROTEIN, PROBABLE PERMEASE"/>
    <property type="match status" value="1"/>
</dbReference>
<organism evidence="3 4">
    <name type="scientific">Pseudorhodoferax aquiterrae</name>
    <dbReference type="NCBI Taxonomy" id="747304"/>
    <lineage>
        <taxon>Bacteria</taxon>
        <taxon>Pseudomonadati</taxon>
        <taxon>Pseudomonadota</taxon>
        <taxon>Betaproteobacteria</taxon>
        <taxon>Burkholderiales</taxon>
        <taxon>Comamonadaceae</taxon>
    </lineage>
</organism>
<keyword evidence="4" id="KW-1185">Reference proteome</keyword>
<accession>A0ABQ3GAZ8</accession>
<dbReference type="InterPro" id="IPR014729">
    <property type="entry name" value="Rossmann-like_a/b/a_fold"/>
</dbReference>